<feature type="non-terminal residue" evidence="2">
    <location>
        <position position="1"/>
    </location>
</feature>
<evidence type="ECO:0000313" key="2">
    <source>
        <dbReference type="EMBL" id="TMW80329.1"/>
    </source>
</evidence>
<accession>A0A6N2AF71</accession>
<protein>
    <submittedName>
        <fullName evidence="2">Uncharacterized protein</fullName>
    </submittedName>
</protein>
<dbReference type="EMBL" id="RXGB01064565">
    <property type="protein sequence ID" value="TMW80329.1"/>
    <property type="molecule type" value="Genomic_DNA"/>
</dbReference>
<feature type="region of interest" description="Disordered" evidence="1">
    <location>
        <begin position="76"/>
        <end position="95"/>
    </location>
</feature>
<dbReference type="AlphaFoldDB" id="A0A6N2AF71"/>
<gene>
    <name evidence="2" type="ORF">EJD97_021325</name>
</gene>
<proteinExistence type="predicted"/>
<evidence type="ECO:0000256" key="1">
    <source>
        <dbReference type="SAM" id="MobiDB-lite"/>
    </source>
</evidence>
<reference evidence="2" key="1">
    <citation type="submission" date="2019-05" db="EMBL/GenBank/DDBJ databases">
        <title>The de novo reference genome and transcriptome assemblies of the wild tomato species Solanum chilense.</title>
        <authorList>
            <person name="Stam R."/>
            <person name="Nosenko T."/>
            <person name="Hoerger A.C."/>
            <person name="Stephan W."/>
            <person name="Seidel M.A."/>
            <person name="Kuhn J.M.M."/>
            <person name="Haberer G."/>
            <person name="Tellier A."/>
        </authorList>
    </citation>
    <scope>NUCLEOTIDE SEQUENCE</scope>
    <source>
        <tissue evidence="2">Mature leaves</tissue>
    </source>
</reference>
<sequence length="109" mass="11966">YSKGTVVFNSTATLASLHYTGFQGELMLLAWTGSSSSCLDALKFRHGLEAENKKYLALQTQLSFLFETGNILPPFMASSDDGADQESDENDKGDKEIQIIRSSCICLTF</sequence>
<organism evidence="2">
    <name type="scientific">Solanum chilense</name>
    <name type="common">Tomato</name>
    <name type="synonym">Lycopersicon chilense</name>
    <dbReference type="NCBI Taxonomy" id="4083"/>
    <lineage>
        <taxon>Eukaryota</taxon>
        <taxon>Viridiplantae</taxon>
        <taxon>Streptophyta</taxon>
        <taxon>Embryophyta</taxon>
        <taxon>Tracheophyta</taxon>
        <taxon>Spermatophyta</taxon>
        <taxon>Magnoliopsida</taxon>
        <taxon>eudicotyledons</taxon>
        <taxon>Gunneridae</taxon>
        <taxon>Pentapetalae</taxon>
        <taxon>asterids</taxon>
        <taxon>lamiids</taxon>
        <taxon>Solanales</taxon>
        <taxon>Solanaceae</taxon>
        <taxon>Solanoideae</taxon>
        <taxon>Solaneae</taxon>
        <taxon>Solanum</taxon>
        <taxon>Solanum subgen. Lycopersicon</taxon>
    </lineage>
</organism>
<name>A0A6N2AF71_SOLCI</name>
<comment type="caution">
    <text evidence="2">The sequence shown here is derived from an EMBL/GenBank/DDBJ whole genome shotgun (WGS) entry which is preliminary data.</text>
</comment>